<keyword evidence="10" id="KW-1185">Reference proteome</keyword>
<feature type="transmembrane region" description="Helical" evidence="7">
    <location>
        <begin position="45"/>
        <end position="65"/>
    </location>
</feature>
<feature type="transmembrane region" description="Helical" evidence="7">
    <location>
        <begin position="92"/>
        <end position="114"/>
    </location>
</feature>
<dbReference type="Pfam" id="PF20684">
    <property type="entry name" value="Fung_rhodopsin"/>
    <property type="match status" value="1"/>
</dbReference>
<dbReference type="InterPro" id="IPR052337">
    <property type="entry name" value="SAT4-like"/>
</dbReference>
<feature type="transmembrane region" description="Helical" evidence="7">
    <location>
        <begin position="12"/>
        <end position="29"/>
    </location>
</feature>
<sequence length="368" mass="41396">MYPFARELAIESWILYVVGIIIIGCRLVSRRIRLKSWTKLQTDDVLMCVIALTFTGVVITANNVARVSSDPIVHEENMTAAAQSLTVWGNKVVFVMEQFSMVTIWLVKGCLLIVYSRLTLMMKEHIIVNIVAVYVVVSFIVMEVLFCAVWCRPISNYWDLAGANDYQCGTYFNHLITSTVLNISSDLMMLCIPLPLSIRSHLPLKQKVAVCGVFSLGGIVILMAALNKYYNFKQLQNARYLKWYVAEVATAVYVSNVPLLWPLLRQAFRCLRTTGHSNYTSRGPKPSGLQRGLGPMSSRSRHYTGSAHSIIRHSQEGSSTTEAHELVLTPAEERGYRADIMGDFDSSLQHSGDITVHRTVEVIHEYPK</sequence>
<evidence type="ECO:0000256" key="1">
    <source>
        <dbReference type="ARBA" id="ARBA00004141"/>
    </source>
</evidence>
<dbReference type="InterPro" id="IPR049326">
    <property type="entry name" value="Rhodopsin_dom_fungi"/>
</dbReference>
<dbReference type="PROSITE" id="PS51257">
    <property type="entry name" value="PROKAR_LIPOPROTEIN"/>
    <property type="match status" value="1"/>
</dbReference>
<feature type="transmembrane region" description="Helical" evidence="7">
    <location>
        <begin position="208"/>
        <end position="230"/>
    </location>
</feature>
<reference evidence="9 10" key="1">
    <citation type="submission" date="2019-04" db="EMBL/GenBank/DDBJ databases">
        <title>Aspergillus burnettii sp. nov., novel species from soil in southeast Queensland.</title>
        <authorList>
            <person name="Gilchrist C.L.M."/>
            <person name="Pitt J.I."/>
            <person name="Lange L."/>
            <person name="Lacey H.J."/>
            <person name="Vuong D."/>
            <person name="Midgley D.J."/>
            <person name="Greenfield P."/>
            <person name="Bradbury M."/>
            <person name="Lacey E."/>
            <person name="Busk P.K."/>
            <person name="Pilgaard B."/>
            <person name="Chooi Y.H."/>
            <person name="Piggott A.M."/>
        </authorList>
    </citation>
    <scope>NUCLEOTIDE SEQUENCE [LARGE SCALE GENOMIC DNA]</scope>
    <source>
        <strain evidence="9 10">FRR 5400</strain>
    </source>
</reference>
<comment type="similarity">
    <text evidence="5">Belongs to the SAT4 family.</text>
</comment>
<proteinExistence type="inferred from homology"/>
<protein>
    <recommendedName>
        <fullName evidence="8">Rhodopsin domain-containing protein</fullName>
    </recommendedName>
</protein>
<evidence type="ECO:0000256" key="2">
    <source>
        <dbReference type="ARBA" id="ARBA00022692"/>
    </source>
</evidence>
<comment type="subcellular location">
    <subcellularLocation>
        <location evidence="1">Membrane</location>
        <topology evidence="1">Multi-pass membrane protein</topology>
    </subcellularLocation>
</comment>
<evidence type="ECO:0000256" key="7">
    <source>
        <dbReference type="SAM" id="Phobius"/>
    </source>
</evidence>
<dbReference type="EMBL" id="SPNV01000018">
    <property type="protein sequence ID" value="KAF5865560.1"/>
    <property type="molecule type" value="Genomic_DNA"/>
</dbReference>
<evidence type="ECO:0000256" key="3">
    <source>
        <dbReference type="ARBA" id="ARBA00022989"/>
    </source>
</evidence>
<feature type="transmembrane region" description="Helical" evidence="7">
    <location>
        <begin position="242"/>
        <end position="264"/>
    </location>
</feature>
<accession>A0A8H6ECA4</accession>
<evidence type="ECO:0000313" key="9">
    <source>
        <dbReference type="EMBL" id="KAF5865560.1"/>
    </source>
</evidence>
<comment type="caution">
    <text evidence="9">The sequence shown here is derived from an EMBL/GenBank/DDBJ whole genome shotgun (WGS) entry which is preliminary data.</text>
</comment>
<feature type="transmembrane region" description="Helical" evidence="7">
    <location>
        <begin position="126"/>
        <end position="151"/>
    </location>
</feature>
<feature type="region of interest" description="Disordered" evidence="6">
    <location>
        <begin position="279"/>
        <end position="323"/>
    </location>
</feature>
<dbReference type="GO" id="GO:0016020">
    <property type="term" value="C:membrane"/>
    <property type="evidence" value="ECO:0007669"/>
    <property type="project" value="UniProtKB-SubCell"/>
</dbReference>
<keyword evidence="2 7" id="KW-0812">Transmembrane</keyword>
<evidence type="ECO:0000256" key="4">
    <source>
        <dbReference type="ARBA" id="ARBA00023136"/>
    </source>
</evidence>
<evidence type="ECO:0000313" key="10">
    <source>
        <dbReference type="Proteomes" id="UP000541154"/>
    </source>
</evidence>
<keyword evidence="4 7" id="KW-0472">Membrane</keyword>
<evidence type="ECO:0000256" key="5">
    <source>
        <dbReference type="ARBA" id="ARBA00038359"/>
    </source>
</evidence>
<dbReference type="AlphaFoldDB" id="A0A8H6ECA4"/>
<evidence type="ECO:0000259" key="8">
    <source>
        <dbReference type="Pfam" id="PF20684"/>
    </source>
</evidence>
<dbReference type="PANTHER" id="PTHR33048:SF149">
    <property type="entry name" value="UBID FAMILY DECARBOXYLASE"/>
    <property type="match status" value="1"/>
</dbReference>
<dbReference type="Proteomes" id="UP000541154">
    <property type="component" value="Unassembled WGS sequence"/>
</dbReference>
<evidence type="ECO:0000256" key="6">
    <source>
        <dbReference type="SAM" id="MobiDB-lite"/>
    </source>
</evidence>
<gene>
    <name evidence="9" type="ORF">ETB97_003404</name>
</gene>
<feature type="domain" description="Rhodopsin" evidence="8">
    <location>
        <begin position="26"/>
        <end position="265"/>
    </location>
</feature>
<name>A0A8H6ECA4_PETAA</name>
<keyword evidence="3 7" id="KW-1133">Transmembrane helix</keyword>
<dbReference type="PANTHER" id="PTHR33048">
    <property type="entry name" value="PTH11-LIKE INTEGRAL MEMBRANE PROTEIN (AFU_ORTHOLOGUE AFUA_5G11245)"/>
    <property type="match status" value="1"/>
</dbReference>
<organism evidence="9 10">
    <name type="scientific">Petromyces alliaceus</name>
    <name type="common">Aspergillus alliaceus</name>
    <dbReference type="NCBI Taxonomy" id="209559"/>
    <lineage>
        <taxon>Eukaryota</taxon>
        <taxon>Fungi</taxon>
        <taxon>Dikarya</taxon>
        <taxon>Ascomycota</taxon>
        <taxon>Pezizomycotina</taxon>
        <taxon>Eurotiomycetes</taxon>
        <taxon>Eurotiomycetidae</taxon>
        <taxon>Eurotiales</taxon>
        <taxon>Aspergillaceae</taxon>
        <taxon>Aspergillus</taxon>
        <taxon>Aspergillus subgen. Circumdati</taxon>
    </lineage>
</organism>